<gene>
    <name evidence="1" type="ORF">DPEC_G00015060</name>
</gene>
<protein>
    <submittedName>
        <fullName evidence="1">Uncharacterized protein</fullName>
    </submittedName>
</protein>
<dbReference type="Proteomes" id="UP001157502">
    <property type="component" value="Chromosome 1"/>
</dbReference>
<dbReference type="EMBL" id="CM055728">
    <property type="protein sequence ID" value="KAJ8017179.1"/>
    <property type="molecule type" value="Genomic_DNA"/>
</dbReference>
<evidence type="ECO:0000313" key="1">
    <source>
        <dbReference type="EMBL" id="KAJ8017179.1"/>
    </source>
</evidence>
<reference evidence="1" key="1">
    <citation type="submission" date="2021-05" db="EMBL/GenBank/DDBJ databases">
        <authorList>
            <person name="Pan Q."/>
            <person name="Jouanno E."/>
            <person name="Zahm M."/>
            <person name="Klopp C."/>
            <person name="Cabau C."/>
            <person name="Louis A."/>
            <person name="Berthelot C."/>
            <person name="Parey E."/>
            <person name="Roest Crollius H."/>
            <person name="Montfort J."/>
            <person name="Robinson-Rechavi M."/>
            <person name="Bouchez O."/>
            <person name="Lampietro C."/>
            <person name="Lopez Roques C."/>
            <person name="Donnadieu C."/>
            <person name="Postlethwait J."/>
            <person name="Bobe J."/>
            <person name="Dillon D."/>
            <person name="Chandos A."/>
            <person name="von Hippel F."/>
            <person name="Guiguen Y."/>
        </authorList>
    </citation>
    <scope>NUCLEOTIDE SEQUENCE</scope>
    <source>
        <strain evidence="1">YG-Jan2019</strain>
    </source>
</reference>
<sequence>MELPGIECGQEQLKLKPDLQLAWHKDIRAPPNGALSCCPAANRFGSAGAPAAKAITLPRGKCSSSVVGRHQHGRVPNRTMFPSQCASLWSWKSRALTERRELYSVQGSDWATYGSMPQQWREFILWDEGINSAGLRAMLSIATRLP</sequence>
<name>A0ACC2HMG9_DALPE</name>
<comment type="caution">
    <text evidence="1">The sequence shown here is derived from an EMBL/GenBank/DDBJ whole genome shotgun (WGS) entry which is preliminary data.</text>
</comment>
<accession>A0ACC2HMG9</accession>
<evidence type="ECO:0000313" key="2">
    <source>
        <dbReference type="Proteomes" id="UP001157502"/>
    </source>
</evidence>
<proteinExistence type="predicted"/>
<keyword evidence="2" id="KW-1185">Reference proteome</keyword>
<organism evidence="1 2">
    <name type="scientific">Dallia pectoralis</name>
    <name type="common">Alaska blackfish</name>
    <dbReference type="NCBI Taxonomy" id="75939"/>
    <lineage>
        <taxon>Eukaryota</taxon>
        <taxon>Metazoa</taxon>
        <taxon>Chordata</taxon>
        <taxon>Craniata</taxon>
        <taxon>Vertebrata</taxon>
        <taxon>Euteleostomi</taxon>
        <taxon>Actinopterygii</taxon>
        <taxon>Neopterygii</taxon>
        <taxon>Teleostei</taxon>
        <taxon>Protacanthopterygii</taxon>
        <taxon>Esociformes</taxon>
        <taxon>Umbridae</taxon>
        <taxon>Dallia</taxon>
    </lineage>
</organism>